<dbReference type="PROSITE" id="PS50850">
    <property type="entry name" value="MFS"/>
    <property type="match status" value="1"/>
</dbReference>
<dbReference type="FunFam" id="1.20.1250.20:FF:000386">
    <property type="entry name" value="MFS general substrate transporter"/>
    <property type="match status" value="1"/>
</dbReference>
<evidence type="ECO:0000256" key="4">
    <source>
        <dbReference type="ARBA" id="ARBA00022692"/>
    </source>
</evidence>
<accession>A0A8K0UI19</accession>
<dbReference type="AlphaFoldDB" id="A0A8K0UI19"/>
<evidence type="ECO:0000313" key="11">
    <source>
        <dbReference type="EMBL" id="KAH8092630.1"/>
    </source>
</evidence>
<gene>
    <name evidence="11" type="ORF">BXZ70DRAFT_448871</name>
</gene>
<keyword evidence="2" id="KW-0813">Transport</keyword>
<protein>
    <submittedName>
        <fullName evidence="11">MFS general substrate transporter</fullName>
    </submittedName>
</protein>
<evidence type="ECO:0000313" key="12">
    <source>
        <dbReference type="Proteomes" id="UP000813824"/>
    </source>
</evidence>
<feature type="transmembrane region" description="Helical" evidence="9">
    <location>
        <begin position="457"/>
        <end position="480"/>
    </location>
</feature>
<dbReference type="Pfam" id="PF07690">
    <property type="entry name" value="MFS_1"/>
    <property type="match status" value="1"/>
</dbReference>
<dbReference type="Gene3D" id="1.20.1250.20">
    <property type="entry name" value="MFS general substrate transporter like domains"/>
    <property type="match status" value="1"/>
</dbReference>
<feature type="transmembrane region" description="Helical" evidence="9">
    <location>
        <begin position="252"/>
        <end position="274"/>
    </location>
</feature>
<evidence type="ECO:0000259" key="10">
    <source>
        <dbReference type="PROSITE" id="PS50850"/>
    </source>
</evidence>
<feature type="domain" description="Major facilitator superfamily (MFS) profile" evidence="10">
    <location>
        <begin position="92"/>
        <end position="518"/>
    </location>
</feature>
<feature type="transmembrane region" description="Helical" evidence="9">
    <location>
        <begin position="315"/>
        <end position="334"/>
    </location>
</feature>
<evidence type="ECO:0000256" key="5">
    <source>
        <dbReference type="ARBA" id="ARBA00022989"/>
    </source>
</evidence>
<dbReference type="GO" id="GO:0005886">
    <property type="term" value="C:plasma membrane"/>
    <property type="evidence" value="ECO:0007669"/>
    <property type="project" value="UniProtKB-SubCell"/>
</dbReference>
<dbReference type="EMBL" id="JAEVFJ010000031">
    <property type="protein sequence ID" value="KAH8092630.1"/>
    <property type="molecule type" value="Genomic_DNA"/>
</dbReference>
<feature type="transmembrane region" description="Helical" evidence="9">
    <location>
        <begin position="425"/>
        <end position="445"/>
    </location>
</feature>
<dbReference type="SUPFAM" id="SSF103473">
    <property type="entry name" value="MFS general substrate transporter"/>
    <property type="match status" value="1"/>
</dbReference>
<sequence length="567" mass="63324">MMPPSTWPALLSAPYYKLVQLQRRQQGYRPVSLPPEPTSPSGYNTTSLSPLLTRSAMAKEKTGKRPLSSYIWDTWDKPPEERKFLAKLDSFLLTYAALSYFSKYLDQQNVTNAYVSGMKEDLGLHGNQLNYITTAWTCGYVIGQIPSNLIITRIRPSIWIPLMELIWSSLTMVLASAKNFNTLIAVRFFVGLAESTFYPAIQYVIGSWYKGDELGKRACIFHTASSIGPMVSGFLQAGAYNGLHGKGGLEGWRWLFIIDGVITIPIALLGFLIMPDLPTTTKPSILYTQKQIDIAIKRMESIGRKPPAKFTKKKIIGFFSNWHIWVMVPMYVLFNNGSGPAGSSSMTFWLQSFNKPGHTVYTVAQINTYPFGGYVVAIIMTLIYAWTSDGIGARWPPIVFAALWNMVNSIVLAATPLYTNITRRWIFYYMGGCMSGLSGLILAWTNELTGYDNEKRSFVVACCNTFAYVFQAWLPIVIFPQVEQPRVFKGNVTNAGIDFALVCVAFLALYLQTRDEKRAAALRANDDDQSIVSRDNGSSEPRKSDDVYKGEVGSVTGSTVVEVVEVR</sequence>
<feature type="transmembrane region" description="Helical" evidence="9">
    <location>
        <begin position="368"/>
        <end position="386"/>
    </location>
</feature>
<feature type="region of interest" description="Disordered" evidence="8">
    <location>
        <begin position="29"/>
        <end position="48"/>
    </location>
</feature>
<feature type="transmembrane region" description="Helical" evidence="9">
    <location>
        <begin position="492"/>
        <end position="511"/>
    </location>
</feature>
<keyword evidence="6 9" id="KW-0472">Membrane</keyword>
<organism evidence="11 12">
    <name type="scientific">Cristinia sonorae</name>
    <dbReference type="NCBI Taxonomy" id="1940300"/>
    <lineage>
        <taxon>Eukaryota</taxon>
        <taxon>Fungi</taxon>
        <taxon>Dikarya</taxon>
        <taxon>Basidiomycota</taxon>
        <taxon>Agaricomycotina</taxon>
        <taxon>Agaricomycetes</taxon>
        <taxon>Agaricomycetidae</taxon>
        <taxon>Agaricales</taxon>
        <taxon>Pleurotineae</taxon>
        <taxon>Stephanosporaceae</taxon>
        <taxon>Cristinia</taxon>
    </lineage>
</organism>
<evidence type="ECO:0000256" key="3">
    <source>
        <dbReference type="ARBA" id="ARBA00022475"/>
    </source>
</evidence>
<evidence type="ECO:0000256" key="9">
    <source>
        <dbReference type="SAM" id="Phobius"/>
    </source>
</evidence>
<comment type="subcellular location">
    <subcellularLocation>
        <location evidence="1">Cell membrane</location>
        <topology evidence="1">Multi-pass membrane protein</topology>
    </subcellularLocation>
</comment>
<dbReference type="PANTHER" id="PTHR43791:SF39">
    <property type="entry name" value="TRANSPORTER LIZ1_SEO1, PUTATIVE (AFU_ORTHOLOGUE AFUA_3G00980)-RELATED"/>
    <property type="match status" value="1"/>
</dbReference>
<dbReference type="GO" id="GO:0022857">
    <property type="term" value="F:transmembrane transporter activity"/>
    <property type="evidence" value="ECO:0007669"/>
    <property type="project" value="InterPro"/>
</dbReference>
<evidence type="ECO:0000256" key="2">
    <source>
        <dbReference type="ARBA" id="ARBA00022448"/>
    </source>
</evidence>
<keyword evidence="12" id="KW-1185">Reference proteome</keyword>
<name>A0A8K0UI19_9AGAR</name>
<feature type="compositionally biased region" description="Basic and acidic residues" evidence="8">
    <location>
        <begin position="540"/>
        <end position="549"/>
    </location>
</feature>
<keyword evidence="3" id="KW-1003">Cell membrane</keyword>
<feature type="transmembrane region" description="Helical" evidence="9">
    <location>
        <begin position="158"/>
        <end position="177"/>
    </location>
</feature>
<dbReference type="FunFam" id="1.20.1250.20:FF:000065">
    <property type="entry name" value="Putative MFS pantothenate transporter"/>
    <property type="match status" value="1"/>
</dbReference>
<dbReference type="Proteomes" id="UP000813824">
    <property type="component" value="Unassembled WGS sequence"/>
</dbReference>
<reference evidence="11" key="1">
    <citation type="journal article" date="2021" name="New Phytol.">
        <title>Evolutionary innovations through gain and loss of genes in the ectomycorrhizal Boletales.</title>
        <authorList>
            <person name="Wu G."/>
            <person name="Miyauchi S."/>
            <person name="Morin E."/>
            <person name="Kuo A."/>
            <person name="Drula E."/>
            <person name="Varga T."/>
            <person name="Kohler A."/>
            <person name="Feng B."/>
            <person name="Cao Y."/>
            <person name="Lipzen A."/>
            <person name="Daum C."/>
            <person name="Hundley H."/>
            <person name="Pangilinan J."/>
            <person name="Johnson J."/>
            <person name="Barry K."/>
            <person name="LaButti K."/>
            <person name="Ng V."/>
            <person name="Ahrendt S."/>
            <person name="Min B."/>
            <person name="Choi I.G."/>
            <person name="Park H."/>
            <person name="Plett J.M."/>
            <person name="Magnuson J."/>
            <person name="Spatafora J.W."/>
            <person name="Nagy L.G."/>
            <person name="Henrissat B."/>
            <person name="Grigoriev I.V."/>
            <person name="Yang Z.L."/>
            <person name="Xu J."/>
            <person name="Martin F.M."/>
        </authorList>
    </citation>
    <scope>NUCLEOTIDE SEQUENCE</scope>
    <source>
        <strain evidence="11">KKN 215</strain>
    </source>
</reference>
<feature type="transmembrane region" description="Helical" evidence="9">
    <location>
        <begin position="398"/>
        <end position="419"/>
    </location>
</feature>
<proteinExistence type="inferred from homology"/>
<dbReference type="InterPro" id="IPR036259">
    <property type="entry name" value="MFS_trans_sf"/>
</dbReference>
<comment type="similarity">
    <text evidence="7">Belongs to the major facilitator superfamily. Allantoate permease family.</text>
</comment>
<feature type="transmembrane region" description="Helical" evidence="9">
    <location>
        <begin position="183"/>
        <end position="206"/>
    </location>
</feature>
<dbReference type="InterPro" id="IPR011701">
    <property type="entry name" value="MFS"/>
</dbReference>
<evidence type="ECO:0000256" key="7">
    <source>
        <dbReference type="ARBA" id="ARBA00037968"/>
    </source>
</evidence>
<evidence type="ECO:0000256" key="1">
    <source>
        <dbReference type="ARBA" id="ARBA00004651"/>
    </source>
</evidence>
<dbReference type="InterPro" id="IPR020846">
    <property type="entry name" value="MFS_dom"/>
</dbReference>
<dbReference type="PANTHER" id="PTHR43791">
    <property type="entry name" value="PERMEASE-RELATED"/>
    <property type="match status" value="1"/>
</dbReference>
<comment type="caution">
    <text evidence="11">The sequence shown here is derived from an EMBL/GenBank/DDBJ whole genome shotgun (WGS) entry which is preliminary data.</text>
</comment>
<feature type="region of interest" description="Disordered" evidence="8">
    <location>
        <begin position="531"/>
        <end position="550"/>
    </location>
</feature>
<keyword evidence="4 9" id="KW-0812">Transmembrane</keyword>
<evidence type="ECO:0000256" key="6">
    <source>
        <dbReference type="ARBA" id="ARBA00023136"/>
    </source>
</evidence>
<keyword evidence="5 9" id="KW-1133">Transmembrane helix</keyword>
<dbReference type="OrthoDB" id="3639251at2759"/>
<evidence type="ECO:0000256" key="8">
    <source>
        <dbReference type="SAM" id="MobiDB-lite"/>
    </source>
</evidence>
<feature type="compositionally biased region" description="Polar residues" evidence="8">
    <location>
        <begin position="39"/>
        <end position="48"/>
    </location>
</feature>